<evidence type="ECO:0000256" key="2">
    <source>
        <dbReference type="RuleBase" id="RU367006"/>
    </source>
</evidence>
<dbReference type="InterPro" id="IPR033859">
    <property type="entry name" value="MPN_CSN6"/>
</dbReference>
<dbReference type="GO" id="GO:0008237">
    <property type="term" value="F:metallopeptidase activity"/>
    <property type="evidence" value="ECO:0007669"/>
    <property type="project" value="InterPro"/>
</dbReference>
<dbReference type="GO" id="GO:0008180">
    <property type="term" value="C:COP9 signalosome"/>
    <property type="evidence" value="ECO:0007669"/>
    <property type="project" value="UniProtKB-UniRule"/>
</dbReference>
<keyword evidence="2" id="KW-0736">Signalosome</keyword>
<comment type="function">
    <text evidence="2">Component of the COP9 signalosome complex (CSN), a complex involved in various cellular and developmental processes.</text>
</comment>
<dbReference type="Pfam" id="PF01398">
    <property type="entry name" value="JAB"/>
    <property type="match status" value="1"/>
</dbReference>
<sequence>MAQSLLSQKSSDSGLHIQLHPLVLLTISDHITRNTARQQQGPVLGALLGQQTGREITIEHVFECPVTNGENPDLLPTQWFEERLKQFKDVHKDPTLDLVGWWSTASPTGPDASHLPIHRQILQDYNESAIFLAFHPSQLKSDSVGAKLPLTIYESVLEGDNATEGSKEMQVDGEERALNIRFRELPYSVETGEAEMIGVDTIAKGSGTASWNDPAVQGSTKTDKNKKESSQAALTQEEEEIIANLNTRLNAIRALESRISLIKSYVSSVTESNDTTSTSSPHLSHTIIRNINSLITHLSILSPRDRDAFRSEVLSQNNDVKLVSLLGQMGESVKAMRELGRRSAIVQGGRQTNQARSHLEPGGLPRNIEEELFRPDGLGSRA</sequence>
<dbReference type="CDD" id="cd08063">
    <property type="entry name" value="MPN_CSN6"/>
    <property type="match status" value="1"/>
</dbReference>
<dbReference type="PANTHER" id="PTHR10540">
    <property type="entry name" value="EUKARYOTIC TRANSLATION INITIATION FACTOR 3 SUBUNIT F-RELATED"/>
    <property type="match status" value="1"/>
</dbReference>
<dbReference type="OrthoDB" id="1378at2759"/>
<keyword evidence="2" id="KW-0963">Cytoplasm</keyword>
<keyword evidence="6" id="KW-1185">Reference proteome</keyword>
<dbReference type="PROSITE" id="PS50249">
    <property type="entry name" value="MPN"/>
    <property type="match status" value="1"/>
</dbReference>
<organism evidence="5 6">
    <name type="scientific">Penicillium steckii</name>
    <dbReference type="NCBI Taxonomy" id="303698"/>
    <lineage>
        <taxon>Eukaryota</taxon>
        <taxon>Fungi</taxon>
        <taxon>Dikarya</taxon>
        <taxon>Ascomycota</taxon>
        <taxon>Pezizomycotina</taxon>
        <taxon>Eurotiomycetes</taxon>
        <taxon>Eurotiomycetidae</taxon>
        <taxon>Eurotiales</taxon>
        <taxon>Aspergillaceae</taxon>
        <taxon>Penicillium</taxon>
    </lineage>
</organism>
<accession>A0A1V6SMU2</accession>
<evidence type="ECO:0000256" key="1">
    <source>
        <dbReference type="ARBA" id="ARBA00010893"/>
    </source>
</evidence>
<keyword evidence="2" id="KW-0539">Nucleus</keyword>
<proteinExistence type="inferred from homology"/>
<comment type="similarity">
    <text evidence="1 2">Belongs to the peptidase M67A family. CSN6 subfamily.</text>
</comment>
<dbReference type="Pfam" id="PF13012">
    <property type="entry name" value="MitMem_reg"/>
    <property type="match status" value="1"/>
</dbReference>
<gene>
    <name evidence="5" type="ORF">PENSTE_c032G09208</name>
</gene>
<dbReference type="EMBL" id="MLKD01000032">
    <property type="protein sequence ID" value="OQE14883.1"/>
    <property type="molecule type" value="Genomic_DNA"/>
</dbReference>
<dbReference type="GO" id="GO:0005737">
    <property type="term" value="C:cytoplasm"/>
    <property type="evidence" value="ECO:0007669"/>
    <property type="project" value="UniProtKB-SubCell"/>
</dbReference>
<reference evidence="6" key="1">
    <citation type="journal article" date="2017" name="Nat. Microbiol.">
        <title>Global analysis of biosynthetic gene clusters reveals vast potential of secondary metabolite production in Penicillium species.</title>
        <authorList>
            <person name="Nielsen J.C."/>
            <person name="Grijseels S."/>
            <person name="Prigent S."/>
            <person name="Ji B."/>
            <person name="Dainat J."/>
            <person name="Nielsen K.F."/>
            <person name="Frisvad J.C."/>
            <person name="Workman M."/>
            <person name="Nielsen J."/>
        </authorList>
    </citation>
    <scope>NUCLEOTIDE SEQUENCE [LARGE SCALE GENOMIC DNA]</scope>
    <source>
        <strain evidence="6">IBT 24891</strain>
    </source>
</reference>
<dbReference type="Proteomes" id="UP000191285">
    <property type="component" value="Unassembled WGS sequence"/>
</dbReference>
<evidence type="ECO:0000259" key="4">
    <source>
        <dbReference type="PROSITE" id="PS50249"/>
    </source>
</evidence>
<comment type="subcellular location">
    <subcellularLocation>
        <location evidence="2">Cytoplasm</location>
    </subcellularLocation>
    <subcellularLocation>
        <location evidence="2">Nucleus</location>
    </subcellularLocation>
</comment>
<feature type="domain" description="MPN" evidence="4">
    <location>
        <begin position="17"/>
        <end position="159"/>
    </location>
</feature>
<evidence type="ECO:0000313" key="5">
    <source>
        <dbReference type="EMBL" id="OQE14883.1"/>
    </source>
</evidence>
<dbReference type="InterPro" id="IPR037518">
    <property type="entry name" value="MPN"/>
</dbReference>
<dbReference type="STRING" id="303698.A0A1V6SMU2"/>
<comment type="caution">
    <text evidence="5">The sequence shown here is derived from an EMBL/GenBank/DDBJ whole genome shotgun (WGS) entry which is preliminary data.</text>
</comment>
<feature type="region of interest" description="Disordered" evidence="3">
    <location>
        <begin position="208"/>
        <end position="233"/>
    </location>
</feature>
<dbReference type="GO" id="GO:0000338">
    <property type="term" value="P:protein deneddylation"/>
    <property type="evidence" value="ECO:0007669"/>
    <property type="project" value="InterPro"/>
</dbReference>
<evidence type="ECO:0000313" key="6">
    <source>
        <dbReference type="Proteomes" id="UP000191285"/>
    </source>
</evidence>
<dbReference type="InterPro" id="IPR000555">
    <property type="entry name" value="JAMM/MPN+_dom"/>
</dbReference>
<dbReference type="InterPro" id="IPR024969">
    <property type="entry name" value="EIF3F/CSN6-like_C"/>
</dbReference>
<name>A0A1V6SMU2_9EURO</name>
<dbReference type="AlphaFoldDB" id="A0A1V6SMU2"/>
<dbReference type="PANTHER" id="PTHR10540:SF8">
    <property type="entry name" value="COP9 SIGNALOSOME COMPLEX SUBUNIT 6"/>
    <property type="match status" value="1"/>
</dbReference>
<dbReference type="SMART" id="SM00232">
    <property type="entry name" value="JAB_MPN"/>
    <property type="match status" value="1"/>
</dbReference>
<dbReference type="Gene3D" id="3.40.140.10">
    <property type="entry name" value="Cytidine Deaminase, domain 2"/>
    <property type="match status" value="1"/>
</dbReference>
<protein>
    <recommendedName>
        <fullName evidence="2">COP9 signalosome complex subunit 6</fullName>
    </recommendedName>
</protein>
<evidence type="ECO:0000256" key="3">
    <source>
        <dbReference type="SAM" id="MobiDB-lite"/>
    </source>
</evidence>